<accession>A0ABT5TB07</accession>
<comment type="caution">
    <text evidence="1">The sequence shown here is derived from an EMBL/GenBank/DDBJ whole genome shotgun (WGS) entry which is preliminary data.</text>
</comment>
<evidence type="ECO:0000313" key="1">
    <source>
        <dbReference type="EMBL" id="MDD7971581.1"/>
    </source>
</evidence>
<gene>
    <name evidence="1" type="ORF">PUT78_10740</name>
</gene>
<dbReference type="Gene3D" id="3.30.70.100">
    <property type="match status" value="2"/>
</dbReference>
<keyword evidence="2" id="KW-1185">Reference proteome</keyword>
<dbReference type="RefSeq" id="WP_274352262.1">
    <property type="nucleotide sequence ID" value="NZ_JAQZSM010000008.1"/>
</dbReference>
<name>A0ABT5TB07_9RHOB</name>
<dbReference type="InterPro" id="IPR009874">
    <property type="entry name" value="DUF1428"/>
</dbReference>
<dbReference type="Pfam" id="PF07237">
    <property type="entry name" value="DUF1428"/>
    <property type="match status" value="2"/>
</dbReference>
<reference evidence="1" key="1">
    <citation type="submission" date="2023-02" db="EMBL/GenBank/DDBJ databases">
        <title>Description of Roseinatronobacter alkalisoli sp. nov., an alkaliphilic bacerium isolated from soda soil.</title>
        <authorList>
            <person name="Wei W."/>
        </authorList>
    </citation>
    <scope>NUCLEOTIDE SEQUENCE</scope>
    <source>
        <strain evidence="1">HJB301</strain>
    </source>
</reference>
<dbReference type="Proteomes" id="UP001431784">
    <property type="component" value="Unassembled WGS sequence"/>
</dbReference>
<organism evidence="1 2">
    <name type="scientific">Roseinatronobacter alkalisoli</name>
    <dbReference type="NCBI Taxonomy" id="3028235"/>
    <lineage>
        <taxon>Bacteria</taxon>
        <taxon>Pseudomonadati</taxon>
        <taxon>Pseudomonadota</taxon>
        <taxon>Alphaproteobacteria</taxon>
        <taxon>Rhodobacterales</taxon>
        <taxon>Paracoccaceae</taxon>
        <taxon>Roseinatronobacter</taxon>
    </lineage>
</organism>
<proteinExistence type="predicted"/>
<evidence type="ECO:0000313" key="2">
    <source>
        <dbReference type="Proteomes" id="UP001431784"/>
    </source>
</evidence>
<protein>
    <submittedName>
        <fullName evidence="1">DUF1428 domain-containing protein</fullName>
    </submittedName>
</protein>
<dbReference type="EMBL" id="JAQZSM010000008">
    <property type="protein sequence ID" value="MDD7971581.1"/>
    <property type="molecule type" value="Genomic_DNA"/>
</dbReference>
<dbReference type="SUPFAM" id="SSF54909">
    <property type="entry name" value="Dimeric alpha+beta barrel"/>
    <property type="match status" value="2"/>
</dbReference>
<sequence length="237" mass="26793">MTYVQGFVAAVPTKNRDAFRTHAQKAMEGFQAYGMLHGAECWGDDVPEGKLTSFPMAVKAQPDETVVFAWYLWPSKEIHDAAMKDAINDPRLSMDTNPMPFDGKRVIYGGFEPLLELGSRQPGGYFDGFVCAIPKDGREAFRSFAKEVDPIFIEYGATWIMENWGVDIPDGTSTDFRRAVQAEPGEVLMFCWTQWPDKATRDEGSRRMMQDERFANMQMPFDGKRMIIGGFEALVDI</sequence>
<dbReference type="InterPro" id="IPR011008">
    <property type="entry name" value="Dimeric_a/b-barrel"/>
</dbReference>